<evidence type="ECO:0000313" key="3">
    <source>
        <dbReference type="Proteomes" id="UP000295443"/>
    </source>
</evidence>
<sequence>MGIDREHAGEDGDAALQRGRGMRSGATGRGGAVTLLRRCLRPALLLATLLAGGMGGAGAQERAESEDAVLVKVAFVYNFAKFSRWPDSALGQPGAPLTLCVAGDDETAAALGQLQGKPVKGRPLAVEKLRPGRPARACQLLYVATSEQGRQAELLRAAGGQPVLTVSELPRFASQGGMIELAHPGGHPRFVINLAAVRGAGLEISPNLLALAQVLGQD</sequence>
<keyword evidence="3" id="KW-1185">Reference proteome</keyword>
<evidence type="ECO:0000256" key="1">
    <source>
        <dbReference type="SAM" id="MobiDB-lite"/>
    </source>
</evidence>
<name>A0A4R1B8Z5_9PROT</name>
<proteinExistence type="predicted"/>
<comment type="caution">
    <text evidence="2">The sequence shown here is derived from an EMBL/GenBank/DDBJ whole genome shotgun (WGS) entry which is preliminary data.</text>
</comment>
<dbReference type="EMBL" id="SJZB01000042">
    <property type="protein sequence ID" value="TCJ12953.1"/>
    <property type="molecule type" value="Genomic_DNA"/>
</dbReference>
<dbReference type="AlphaFoldDB" id="A0A4R1B8Z5"/>
<feature type="region of interest" description="Disordered" evidence="1">
    <location>
        <begin position="1"/>
        <end position="28"/>
    </location>
</feature>
<dbReference type="Proteomes" id="UP000295443">
    <property type="component" value="Unassembled WGS sequence"/>
</dbReference>
<protein>
    <submittedName>
        <fullName evidence="2">YfiR family protein</fullName>
    </submittedName>
</protein>
<dbReference type="OrthoDB" id="8527941at2"/>
<gene>
    <name evidence="2" type="ORF">EZJ19_12075</name>
</gene>
<evidence type="ECO:0000313" key="2">
    <source>
        <dbReference type="EMBL" id="TCJ12953.1"/>
    </source>
</evidence>
<dbReference type="InterPro" id="IPR025293">
    <property type="entry name" value="YfiR/HmsC-like"/>
</dbReference>
<dbReference type="Pfam" id="PF13689">
    <property type="entry name" value="DUF4154"/>
    <property type="match status" value="1"/>
</dbReference>
<feature type="compositionally biased region" description="Basic and acidic residues" evidence="1">
    <location>
        <begin position="1"/>
        <end position="10"/>
    </location>
</feature>
<organism evidence="2 3">
    <name type="scientific">Parasulfuritortus cantonensis</name>
    <dbReference type="NCBI Taxonomy" id="2528202"/>
    <lineage>
        <taxon>Bacteria</taxon>
        <taxon>Pseudomonadati</taxon>
        <taxon>Pseudomonadota</taxon>
        <taxon>Betaproteobacteria</taxon>
        <taxon>Nitrosomonadales</taxon>
        <taxon>Thiobacillaceae</taxon>
        <taxon>Parasulfuritortus</taxon>
    </lineage>
</organism>
<dbReference type="RefSeq" id="WP_131447904.1">
    <property type="nucleotide sequence ID" value="NZ_SJZB01000042.1"/>
</dbReference>
<reference evidence="2 3" key="1">
    <citation type="submission" date="2019-03" db="EMBL/GenBank/DDBJ databases">
        <title>Genome sequence of Thiobacillaceae bacterium LSR1, a sulfur-oxidizing bacterium isolated from freshwater sediment.</title>
        <authorList>
            <person name="Li S."/>
        </authorList>
    </citation>
    <scope>NUCLEOTIDE SEQUENCE [LARGE SCALE GENOMIC DNA]</scope>
    <source>
        <strain evidence="2 3">LSR1</strain>
    </source>
</reference>
<accession>A0A4R1B8Z5</accession>